<organism evidence="1">
    <name type="scientific">Blautia hansenii</name>
    <name type="common">Ruminococcus hansenii</name>
    <dbReference type="NCBI Taxonomy" id="1322"/>
    <lineage>
        <taxon>Bacteria</taxon>
        <taxon>Bacillati</taxon>
        <taxon>Bacillota</taxon>
        <taxon>Clostridia</taxon>
        <taxon>Lachnospirales</taxon>
        <taxon>Lachnospiraceae</taxon>
        <taxon>Blautia</taxon>
    </lineage>
</organism>
<evidence type="ECO:0000313" key="1">
    <source>
        <dbReference type="EMBL" id="VYT08487.1"/>
    </source>
</evidence>
<evidence type="ECO:0008006" key="2">
    <source>
        <dbReference type="Google" id="ProtNLM"/>
    </source>
</evidence>
<protein>
    <recommendedName>
        <fullName evidence="2">Antitoxin</fullName>
    </recommendedName>
</protein>
<sequence length="57" mass="6553">MMVSKSENIAMMSESEYKKMIQDEKNVEYLAMLDTSIAEAEKGEVVVKSIEELETYE</sequence>
<accession>A0A6N2TSZ9</accession>
<reference evidence="1" key="1">
    <citation type="submission" date="2019-11" db="EMBL/GenBank/DDBJ databases">
        <authorList>
            <person name="Feng L."/>
        </authorList>
    </citation>
    <scope>NUCLEOTIDE SEQUENCE</scope>
    <source>
        <strain evidence="1">BhanseniiLFYP23</strain>
    </source>
</reference>
<dbReference type="RefSeq" id="WP_004223242.1">
    <property type="nucleotide sequence ID" value="NZ_CACRSY010000012.1"/>
</dbReference>
<proteinExistence type="predicted"/>
<dbReference type="AlphaFoldDB" id="A0A6N2TSZ9"/>
<gene>
    <name evidence="1" type="ORF">BHLFYP23_00087</name>
</gene>
<dbReference type="EMBL" id="CACRSY010000012">
    <property type="protein sequence ID" value="VYT08487.1"/>
    <property type="molecule type" value="Genomic_DNA"/>
</dbReference>
<name>A0A6N2TSZ9_BLAHA</name>